<dbReference type="SUPFAM" id="SSF52540">
    <property type="entry name" value="P-loop containing nucleoside triphosphate hydrolases"/>
    <property type="match status" value="1"/>
</dbReference>
<comment type="similarity">
    <text evidence="1">Belongs to the sulfotransferase 1 family.</text>
</comment>
<feature type="domain" description="Sulfotransferase" evidence="3">
    <location>
        <begin position="42"/>
        <end position="290"/>
    </location>
</feature>
<evidence type="ECO:0000256" key="2">
    <source>
        <dbReference type="ARBA" id="ARBA00022679"/>
    </source>
</evidence>
<dbReference type="OrthoDB" id="6048410at2759"/>
<keyword evidence="4" id="KW-1185">Reference proteome</keyword>
<evidence type="ECO:0000259" key="3">
    <source>
        <dbReference type="Pfam" id="PF00685"/>
    </source>
</evidence>
<accession>A0A1S3H6R8</accession>
<sequence>MSDFDVKSFTIPGQYYLDGVLLGSYNPPDGMKALREFDLFEDDCIVAAYPKSGQTWTLELVYLVLHHGTAYERENTARDMRTPWIEWGPVDEERLRNISNIPRPRVFKTHAIAKHLPVQLREKNVKMVFVFRNPKDVAVSYYHFYRMNAVLSRFPGTWSQFYEMFMAGNVAHGSWFDYVQEYWREFKDDKNVLFLYYEDMVKDHAGSVRKIANFLGRNLRDDVVEDIVKRTSFKTMKDNFATRAHKIPFFDENISPFFRKGNVGDWKNHFTVRQNEDFDRVYAEKVAESGFCIDFGE</sequence>
<dbReference type="PANTHER" id="PTHR11783">
    <property type="entry name" value="SULFOTRANSFERASE SULT"/>
    <property type="match status" value="1"/>
</dbReference>
<protein>
    <submittedName>
        <fullName evidence="5">Sulfotransferase 1C2</fullName>
    </submittedName>
</protein>
<evidence type="ECO:0000256" key="1">
    <source>
        <dbReference type="ARBA" id="ARBA00005771"/>
    </source>
</evidence>
<reference evidence="5" key="1">
    <citation type="submission" date="2025-08" db="UniProtKB">
        <authorList>
            <consortium name="RefSeq"/>
        </authorList>
    </citation>
    <scope>IDENTIFICATION</scope>
    <source>
        <tissue evidence="5">Gonads</tissue>
    </source>
</reference>
<dbReference type="InterPro" id="IPR027417">
    <property type="entry name" value="P-loop_NTPase"/>
</dbReference>
<dbReference type="Proteomes" id="UP000085678">
    <property type="component" value="Unplaced"/>
</dbReference>
<evidence type="ECO:0000313" key="4">
    <source>
        <dbReference type="Proteomes" id="UP000085678"/>
    </source>
</evidence>
<dbReference type="FunCoup" id="A0A1S3H6R8">
    <property type="interactions" value="22"/>
</dbReference>
<dbReference type="InterPro" id="IPR000863">
    <property type="entry name" value="Sulfotransferase_dom"/>
</dbReference>
<gene>
    <name evidence="5" type="primary">LOC106152212</name>
</gene>
<dbReference type="Gene3D" id="3.40.50.300">
    <property type="entry name" value="P-loop containing nucleotide triphosphate hydrolases"/>
    <property type="match status" value="1"/>
</dbReference>
<dbReference type="FunFam" id="3.40.50.300:FF:000433">
    <property type="entry name" value="Estrogen sulfotransferase"/>
    <property type="match status" value="1"/>
</dbReference>
<keyword evidence="2" id="KW-0808">Transferase</keyword>
<organism evidence="4 5">
    <name type="scientific">Lingula anatina</name>
    <name type="common">Brachiopod</name>
    <name type="synonym">Lingula unguis</name>
    <dbReference type="NCBI Taxonomy" id="7574"/>
    <lineage>
        <taxon>Eukaryota</taxon>
        <taxon>Metazoa</taxon>
        <taxon>Spiralia</taxon>
        <taxon>Lophotrochozoa</taxon>
        <taxon>Brachiopoda</taxon>
        <taxon>Linguliformea</taxon>
        <taxon>Lingulata</taxon>
        <taxon>Lingulida</taxon>
        <taxon>Linguloidea</taxon>
        <taxon>Lingulidae</taxon>
        <taxon>Lingula</taxon>
    </lineage>
</organism>
<dbReference type="Pfam" id="PF00685">
    <property type="entry name" value="Sulfotransfer_1"/>
    <property type="match status" value="1"/>
</dbReference>
<dbReference type="GO" id="GO:0008146">
    <property type="term" value="F:sulfotransferase activity"/>
    <property type="evidence" value="ECO:0007669"/>
    <property type="project" value="InterPro"/>
</dbReference>
<dbReference type="RefSeq" id="XP_013381176.1">
    <property type="nucleotide sequence ID" value="XM_013525722.1"/>
</dbReference>
<dbReference type="AlphaFoldDB" id="A0A1S3H6R8"/>
<dbReference type="GeneID" id="106152212"/>
<name>A0A1S3H6R8_LINAN</name>
<proteinExistence type="inferred from homology"/>
<dbReference type="InParanoid" id="A0A1S3H6R8"/>
<evidence type="ECO:0000313" key="5">
    <source>
        <dbReference type="RefSeq" id="XP_013381176.1"/>
    </source>
</evidence>
<dbReference type="KEGG" id="lak:106152212"/>